<dbReference type="EMBL" id="WJIE01000016">
    <property type="protein sequence ID" value="MRG97252.1"/>
    <property type="molecule type" value="Genomic_DNA"/>
</dbReference>
<sequence>MTHFFAWCEEAKRFEVFMAVLATLVPEGGSIDGTIEGTGEPLSVSRRELALAAAWARGHAAAHFYSAGASGCPYGMSVEVDADSRFRLVWGGPLTLGVGGVEERFTINDIYPRHIHIVRDTRVRPLEAHSAVACILAMIDMKDLLLRLCTCHPAITTGGVGWDLDWEAPIEMGGTYHADCAVGRDLAMSWMYYRDPEARLGLAAGWSLERLHEYVAAAPPGASVPLARGDVLTREQVLAALSLPPSTLLDALEACASADAEWLAVEPKARHLLLEVEKMRTERGEKGMNLEKVDVASAEHARFIEEHAPFEVHRLPNGGVLLATHPFRTLWQLWADALNLLGIRT</sequence>
<dbReference type="Proteomes" id="UP000440224">
    <property type="component" value="Unassembled WGS sequence"/>
</dbReference>
<evidence type="ECO:0000313" key="1">
    <source>
        <dbReference type="EMBL" id="MRG97252.1"/>
    </source>
</evidence>
<dbReference type="AlphaFoldDB" id="A0A6N7PYH2"/>
<dbReference type="OrthoDB" id="5493101at2"/>
<reference evidence="1 2" key="1">
    <citation type="submission" date="2019-10" db="EMBL/GenBank/DDBJ databases">
        <title>A soil myxobacterium in the family Polyangiaceae.</title>
        <authorList>
            <person name="Li Y."/>
            <person name="Wang J."/>
        </authorList>
    </citation>
    <scope>NUCLEOTIDE SEQUENCE [LARGE SCALE GENOMIC DNA]</scope>
    <source>
        <strain evidence="1 2">DSM 14734</strain>
    </source>
</reference>
<gene>
    <name evidence="1" type="ORF">GF068_35800</name>
</gene>
<protein>
    <recommendedName>
        <fullName evidence="3">PRTRC system protein F</fullName>
    </recommendedName>
</protein>
<dbReference type="RefSeq" id="WP_153824039.1">
    <property type="nucleotide sequence ID" value="NZ_WJIE01000016.1"/>
</dbReference>
<evidence type="ECO:0008006" key="3">
    <source>
        <dbReference type="Google" id="ProtNLM"/>
    </source>
</evidence>
<organism evidence="1 2">
    <name type="scientific">Polyangium spumosum</name>
    <dbReference type="NCBI Taxonomy" id="889282"/>
    <lineage>
        <taxon>Bacteria</taxon>
        <taxon>Pseudomonadati</taxon>
        <taxon>Myxococcota</taxon>
        <taxon>Polyangia</taxon>
        <taxon>Polyangiales</taxon>
        <taxon>Polyangiaceae</taxon>
        <taxon>Polyangium</taxon>
    </lineage>
</organism>
<name>A0A6N7PYH2_9BACT</name>
<accession>A0A6N7PYH2</accession>
<evidence type="ECO:0000313" key="2">
    <source>
        <dbReference type="Proteomes" id="UP000440224"/>
    </source>
</evidence>
<comment type="caution">
    <text evidence="1">The sequence shown here is derived from an EMBL/GenBank/DDBJ whole genome shotgun (WGS) entry which is preliminary data.</text>
</comment>
<proteinExistence type="predicted"/>
<keyword evidence="2" id="KW-1185">Reference proteome</keyword>